<evidence type="ECO:0000256" key="1">
    <source>
        <dbReference type="ARBA" id="ARBA00010817"/>
    </source>
</evidence>
<evidence type="ECO:0000256" key="2">
    <source>
        <dbReference type="ARBA" id="ARBA00022763"/>
    </source>
</evidence>
<dbReference type="GO" id="GO:0032993">
    <property type="term" value="C:protein-DNA complex"/>
    <property type="evidence" value="ECO:0007669"/>
    <property type="project" value="TreeGrafter"/>
</dbReference>
<proteinExistence type="inferred from homology"/>
<dbReference type="GO" id="GO:0032131">
    <property type="term" value="F:alkylated DNA binding"/>
    <property type="evidence" value="ECO:0007669"/>
    <property type="project" value="TreeGrafter"/>
</dbReference>
<dbReference type="InParanoid" id="S8EPF1"/>
<dbReference type="STRING" id="743788.S8EPF1"/>
<feature type="compositionally biased region" description="Low complexity" evidence="4">
    <location>
        <begin position="1"/>
        <end position="15"/>
    </location>
</feature>
<evidence type="ECO:0000256" key="3">
    <source>
        <dbReference type="ARBA" id="ARBA00023204"/>
    </source>
</evidence>
<evidence type="ECO:0000256" key="4">
    <source>
        <dbReference type="SAM" id="MobiDB-lite"/>
    </source>
</evidence>
<dbReference type="OrthoDB" id="415889at2759"/>
<comment type="similarity">
    <text evidence="1">Belongs to the alkylbase DNA glycosidase AlkA family.</text>
</comment>
<dbReference type="InterPro" id="IPR011257">
    <property type="entry name" value="DNA_glycosylase"/>
</dbReference>
<dbReference type="Gene3D" id="1.10.340.30">
    <property type="entry name" value="Hypothetical protein, domain 2"/>
    <property type="match status" value="1"/>
</dbReference>
<dbReference type="Proteomes" id="UP000015241">
    <property type="component" value="Unassembled WGS sequence"/>
</dbReference>
<sequence>MPVTTRSASGATTRAAAKKAEITDTSAPSRPVQQAAASTKRKADTAPKASRKKTKPAATADTTGELEHNETATVPKTIRPVLSKNNGDAPALVPAVLTFSFEDAKQHLIATDPRFEDVFRRLRCKPFEHLERIDPFRTLVNSIMGQQISWLAARSITHKFVRLFDPSLPETPTDHSDSASFFPTASQVAGMDITTLRSAGLSGRKAEYVLDLAARFADGRLSTEKLLAAEDEELYEMLTAVYGIGRWPVDMFAIFSLRRPDILPVGDLGVQRGVVRWFLSLHAPTTHPLIISPAKLPKNPEEEAGNKSKSDDVLPTIAEDRAAGSQNQPRALTPDLSSVPPAPSALAETPFQKTSNSDEGNEMVLPTPFTPSINTTLNMIATSSNFTPPPLPEGMTPGVLKNRLQGKKAKGVLLTPKEMEELTASWRPYRSLGVFYMWALAEPPK</sequence>
<dbReference type="Gene3D" id="1.10.1670.40">
    <property type="match status" value="2"/>
</dbReference>
<dbReference type="SMART" id="SM00478">
    <property type="entry name" value="ENDO3c"/>
    <property type="match status" value="1"/>
</dbReference>
<dbReference type="SUPFAM" id="SSF48150">
    <property type="entry name" value="DNA-glycosylase"/>
    <property type="match status" value="1"/>
</dbReference>
<dbReference type="Pfam" id="PF00730">
    <property type="entry name" value="HhH-GPD"/>
    <property type="match status" value="1"/>
</dbReference>
<feature type="compositionally biased region" description="Polar residues" evidence="4">
    <location>
        <begin position="23"/>
        <end position="37"/>
    </location>
</feature>
<accession>S8EPF1</accession>
<dbReference type="GO" id="GO:0005634">
    <property type="term" value="C:nucleus"/>
    <property type="evidence" value="ECO:0007669"/>
    <property type="project" value="TreeGrafter"/>
</dbReference>
<evidence type="ECO:0000259" key="5">
    <source>
        <dbReference type="SMART" id="SM00478"/>
    </source>
</evidence>
<feature type="region of interest" description="Disordered" evidence="4">
    <location>
        <begin position="1"/>
        <end position="81"/>
    </location>
</feature>
<organism evidence="6 7">
    <name type="scientific">Fomitopsis schrenkii</name>
    <name type="common">Brown rot fungus</name>
    <dbReference type="NCBI Taxonomy" id="2126942"/>
    <lineage>
        <taxon>Eukaryota</taxon>
        <taxon>Fungi</taxon>
        <taxon>Dikarya</taxon>
        <taxon>Basidiomycota</taxon>
        <taxon>Agaricomycotina</taxon>
        <taxon>Agaricomycetes</taxon>
        <taxon>Polyporales</taxon>
        <taxon>Fomitopsis</taxon>
    </lineage>
</organism>
<dbReference type="EMBL" id="KE504125">
    <property type="protein sequence ID" value="EPT04909.1"/>
    <property type="molecule type" value="Genomic_DNA"/>
</dbReference>
<dbReference type="InterPro" id="IPR003265">
    <property type="entry name" value="HhH-GPD_domain"/>
</dbReference>
<dbReference type="PANTHER" id="PTHR43003:SF5">
    <property type="entry name" value="DNA-3-METHYLADENINE GLYCOSYLASE"/>
    <property type="match status" value="1"/>
</dbReference>
<dbReference type="AlphaFoldDB" id="S8EPF1"/>
<dbReference type="GO" id="GO:0043916">
    <property type="term" value="F:DNA-7-methylguanine glycosylase activity"/>
    <property type="evidence" value="ECO:0007669"/>
    <property type="project" value="TreeGrafter"/>
</dbReference>
<dbReference type="CDD" id="cd00056">
    <property type="entry name" value="ENDO3c"/>
    <property type="match status" value="1"/>
</dbReference>
<protein>
    <recommendedName>
        <fullName evidence="5">HhH-GPD domain-containing protein</fullName>
    </recommendedName>
</protein>
<evidence type="ECO:0000313" key="6">
    <source>
        <dbReference type="EMBL" id="EPT04909.1"/>
    </source>
</evidence>
<feature type="region of interest" description="Disordered" evidence="4">
    <location>
        <begin position="290"/>
        <end position="363"/>
    </location>
</feature>
<keyword evidence="3" id="KW-0234">DNA repair</keyword>
<dbReference type="InterPro" id="IPR051912">
    <property type="entry name" value="Alkylbase_DNA_Glycosylase/TA"/>
</dbReference>
<dbReference type="FunFam" id="1.10.340.30:FF:000004">
    <property type="entry name" value="DNA-3-methyladenine glycosylase II"/>
    <property type="match status" value="1"/>
</dbReference>
<feature type="compositionally biased region" description="Basic and acidic residues" evidence="4">
    <location>
        <begin position="298"/>
        <end position="322"/>
    </location>
</feature>
<feature type="domain" description="HhH-GPD" evidence="5">
    <location>
        <begin position="144"/>
        <end position="319"/>
    </location>
</feature>
<dbReference type="GO" id="GO:0006285">
    <property type="term" value="P:base-excision repair, AP site formation"/>
    <property type="evidence" value="ECO:0007669"/>
    <property type="project" value="UniProtKB-ARBA"/>
</dbReference>
<name>S8EPF1_FOMSC</name>
<dbReference type="GO" id="GO:0006307">
    <property type="term" value="P:DNA alkylation repair"/>
    <property type="evidence" value="ECO:0007669"/>
    <property type="project" value="TreeGrafter"/>
</dbReference>
<dbReference type="GO" id="GO:0008725">
    <property type="term" value="F:DNA-3-methyladenine glycosylase activity"/>
    <property type="evidence" value="ECO:0007669"/>
    <property type="project" value="TreeGrafter"/>
</dbReference>
<dbReference type="eggNOG" id="KOG1918">
    <property type="taxonomic scope" value="Eukaryota"/>
</dbReference>
<dbReference type="HOGENOM" id="CLU_033011_1_0_1"/>
<gene>
    <name evidence="6" type="ORF">FOMPIDRAFT_85468</name>
</gene>
<keyword evidence="7" id="KW-1185">Reference proteome</keyword>
<evidence type="ECO:0000313" key="7">
    <source>
        <dbReference type="Proteomes" id="UP000015241"/>
    </source>
</evidence>
<reference evidence="6 7" key="1">
    <citation type="journal article" date="2012" name="Science">
        <title>The Paleozoic origin of enzymatic lignin decomposition reconstructed from 31 fungal genomes.</title>
        <authorList>
            <person name="Floudas D."/>
            <person name="Binder M."/>
            <person name="Riley R."/>
            <person name="Barry K."/>
            <person name="Blanchette R.A."/>
            <person name="Henrissat B."/>
            <person name="Martinez A.T."/>
            <person name="Otillar R."/>
            <person name="Spatafora J.W."/>
            <person name="Yadav J.S."/>
            <person name="Aerts A."/>
            <person name="Benoit I."/>
            <person name="Boyd A."/>
            <person name="Carlson A."/>
            <person name="Copeland A."/>
            <person name="Coutinho P.M."/>
            <person name="de Vries R.P."/>
            <person name="Ferreira P."/>
            <person name="Findley K."/>
            <person name="Foster B."/>
            <person name="Gaskell J."/>
            <person name="Glotzer D."/>
            <person name="Gorecki P."/>
            <person name="Heitman J."/>
            <person name="Hesse C."/>
            <person name="Hori C."/>
            <person name="Igarashi K."/>
            <person name="Jurgens J.A."/>
            <person name="Kallen N."/>
            <person name="Kersten P."/>
            <person name="Kohler A."/>
            <person name="Kuees U."/>
            <person name="Kumar T.K.A."/>
            <person name="Kuo A."/>
            <person name="LaButti K."/>
            <person name="Larrondo L.F."/>
            <person name="Lindquist E."/>
            <person name="Ling A."/>
            <person name="Lombard V."/>
            <person name="Lucas S."/>
            <person name="Lundell T."/>
            <person name="Martin R."/>
            <person name="McLaughlin D.J."/>
            <person name="Morgenstern I."/>
            <person name="Morin E."/>
            <person name="Murat C."/>
            <person name="Nagy L.G."/>
            <person name="Nolan M."/>
            <person name="Ohm R.A."/>
            <person name="Patyshakuliyeva A."/>
            <person name="Rokas A."/>
            <person name="Ruiz-Duenas F.J."/>
            <person name="Sabat G."/>
            <person name="Salamov A."/>
            <person name="Samejima M."/>
            <person name="Schmutz J."/>
            <person name="Slot J.C."/>
            <person name="St John F."/>
            <person name="Stenlid J."/>
            <person name="Sun H."/>
            <person name="Sun S."/>
            <person name="Syed K."/>
            <person name="Tsang A."/>
            <person name="Wiebenga A."/>
            <person name="Young D."/>
            <person name="Pisabarro A."/>
            <person name="Eastwood D.C."/>
            <person name="Martin F."/>
            <person name="Cullen D."/>
            <person name="Grigoriev I.V."/>
            <person name="Hibbett D.S."/>
        </authorList>
    </citation>
    <scope>NUCLEOTIDE SEQUENCE</scope>
    <source>
        <strain evidence="7">FP-58527</strain>
    </source>
</reference>
<keyword evidence="2" id="KW-0227">DNA damage</keyword>
<dbReference type="PANTHER" id="PTHR43003">
    <property type="entry name" value="DNA-3-METHYLADENINE GLYCOSYLASE"/>
    <property type="match status" value="1"/>
</dbReference>